<dbReference type="PANTHER" id="PTHR10582:SF2">
    <property type="entry name" value="INACTIVE"/>
    <property type="match status" value="1"/>
</dbReference>
<comment type="caution">
    <text evidence="2">The sequence shown here is derived from an EMBL/GenBank/DDBJ whole genome shotgun (WGS) entry which is preliminary data.</text>
</comment>
<dbReference type="PANTHER" id="PTHR10582">
    <property type="entry name" value="TRANSIENT RECEPTOR POTENTIAL ION CHANNEL PROTEIN"/>
    <property type="match status" value="1"/>
</dbReference>
<evidence type="ECO:0000256" key="1">
    <source>
        <dbReference type="ARBA" id="ARBA00022737"/>
    </source>
</evidence>
<protein>
    <submittedName>
        <fullName evidence="2">Uncharacterized protein</fullName>
    </submittedName>
</protein>
<gene>
    <name evidence="2" type="ORF">PCOR1329_LOCUS35231</name>
</gene>
<proteinExistence type="predicted"/>
<keyword evidence="3" id="KW-1185">Reference proteome</keyword>
<dbReference type="InterPro" id="IPR036770">
    <property type="entry name" value="Ankyrin_rpt-contain_sf"/>
</dbReference>
<dbReference type="InterPro" id="IPR024862">
    <property type="entry name" value="TRPV"/>
</dbReference>
<name>A0ABN9T3L4_9DINO</name>
<evidence type="ECO:0000313" key="3">
    <source>
        <dbReference type="Proteomes" id="UP001189429"/>
    </source>
</evidence>
<dbReference type="Gene3D" id="1.25.40.20">
    <property type="entry name" value="Ankyrin repeat-containing domain"/>
    <property type="match status" value="1"/>
</dbReference>
<accession>A0ABN9T3L4</accession>
<keyword evidence="1" id="KW-0677">Repeat</keyword>
<dbReference type="EMBL" id="CAUYUJ010014305">
    <property type="protein sequence ID" value="CAK0839579.1"/>
    <property type="molecule type" value="Genomic_DNA"/>
</dbReference>
<evidence type="ECO:0000313" key="2">
    <source>
        <dbReference type="EMBL" id="CAK0839579.1"/>
    </source>
</evidence>
<dbReference type="Proteomes" id="UP001189429">
    <property type="component" value="Unassembled WGS sequence"/>
</dbReference>
<organism evidence="2 3">
    <name type="scientific">Prorocentrum cordatum</name>
    <dbReference type="NCBI Taxonomy" id="2364126"/>
    <lineage>
        <taxon>Eukaryota</taxon>
        <taxon>Sar</taxon>
        <taxon>Alveolata</taxon>
        <taxon>Dinophyceae</taxon>
        <taxon>Prorocentrales</taxon>
        <taxon>Prorocentraceae</taxon>
        <taxon>Prorocentrum</taxon>
    </lineage>
</organism>
<sequence>MLPEMHDTILSLWGEIHTTSAREPLTRRPNKEGLTPLCAAAKYGLADIFNHMINSMCETQWSFGPVTCVVLPLDGLDYIPGEESGAIEHIVREGHLDLVSLPLVQELLAKKWEAFVQDIFIRRFKWSLLQSVMFTLMVVFDPESADSSSLRAVSFAMHWVCRAALSCLAVHKLSIELRELYTEGFHRYFGKGDTVAGYLRMLQVSVSCSRFWLHSSCSCASRRCQLQSWRRPHCCRGFTSSGSSWDSAALVTLLCQYGRS</sequence>
<reference evidence="2" key="1">
    <citation type="submission" date="2023-10" db="EMBL/GenBank/DDBJ databases">
        <authorList>
            <person name="Chen Y."/>
            <person name="Shah S."/>
            <person name="Dougan E. K."/>
            <person name="Thang M."/>
            <person name="Chan C."/>
        </authorList>
    </citation>
    <scope>NUCLEOTIDE SEQUENCE [LARGE SCALE GENOMIC DNA]</scope>
</reference>